<dbReference type="InterPro" id="IPR047758">
    <property type="entry name" value="CytoC_perox"/>
</dbReference>
<dbReference type="NCBIfam" id="NF040606">
    <property type="entry name" value="CytoC_perox"/>
    <property type="match status" value="1"/>
</dbReference>
<feature type="chain" id="PRO_5016933787" description="Cytochrome c domain-containing protein" evidence="1">
    <location>
        <begin position="22"/>
        <end position="356"/>
    </location>
</feature>
<dbReference type="AlphaFoldDB" id="A0A367M4S5"/>
<proteinExistence type="predicted"/>
<reference evidence="2 3" key="1">
    <citation type="submission" date="2018-07" db="EMBL/GenBank/DDBJ databases">
        <title>Mechanisms of high-level aminoglycoside resistance among Gram-negative pathogens in Brazil.</title>
        <authorList>
            <person name="Ballaben A.S."/>
            <person name="Darini A.L.C."/>
            <person name="Doi Y."/>
        </authorList>
    </citation>
    <scope>NUCLEOTIDE SEQUENCE [LARGE SCALE GENOMIC DNA]</scope>
    <source>
        <strain evidence="2 3">B2-305</strain>
    </source>
</reference>
<evidence type="ECO:0008006" key="4">
    <source>
        <dbReference type="Google" id="ProtNLM"/>
    </source>
</evidence>
<name>A0A367M4S5_PSEAI</name>
<dbReference type="EMBL" id="QORE01001007">
    <property type="protein sequence ID" value="RCI72302.1"/>
    <property type="molecule type" value="Genomic_DNA"/>
</dbReference>
<comment type="caution">
    <text evidence="2">The sequence shown here is derived from an EMBL/GenBank/DDBJ whole genome shotgun (WGS) entry which is preliminary data.</text>
</comment>
<gene>
    <name evidence="2" type="ORF">DT376_24500</name>
</gene>
<accession>A0A367M4S5</accession>
<dbReference type="PANTHER" id="PTHR30600">
    <property type="entry name" value="CYTOCHROME C PEROXIDASE-RELATED"/>
    <property type="match status" value="1"/>
</dbReference>
<dbReference type="Proteomes" id="UP000253594">
    <property type="component" value="Unassembled WGS sequence"/>
</dbReference>
<evidence type="ECO:0000313" key="2">
    <source>
        <dbReference type="EMBL" id="RCI72302.1"/>
    </source>
</evidence>
<evidence type="ECO:0000256" key="1">
    <source>
        <dbReference type="SAM" id="SignalP"/>
    </source>
</evidence>
<sequence length="356" mass="38747">MPLSRLSLAILSVLAGAPAFADDSGVDLDQGWNQTQKTAWLEAGQGSRMLPLAWLVALEQRASEEPLMSDALIRQYGYVPHTLGGSSVKVVQGYAVDRSDDSDLTFTKLRWKALQGSREPWVGPTCSMCHTSHISYQGTQLTVYGGQTMGDLAGFQLEILGALQSTRADTAKFERFARKVLGADGLVSGYNDANKARLQAALDATIVRLRDGSHFNLPHDPEFGPGRLDAIGSIFNSVGYELHADEQIYGAEDAPVSYPFLWNVPQLDRVQWTGFNPNHINVVEIDNRKFDVGALARNAGEAVGVFADVKVLSPIQSALHIGYPSSINVDNLIRSEDQLGQLKPPAWPNQLFGAPE</sequence>
<dbReference type="PANTHER" id="PTHR30600:SF9">
    <property type="entry name" value="BLR7738 PROTEIN"/>
    <property type="match status" value="1"/>
</dbReference>
<dbReference type="InterPro" id="IPR051395">
    <property type="entry name" value="Cytochrome_c_Peroxidase/MauG"/>
</dbReference>
<feature type="signal peptide" evidence="1">
    <location>
        <begin position="1"/>
        <end position="21"/>
    </location>
</feature>
<dbReference type="GO" id="GO:0004130">
    <property type="term" value="F:cytochrome-c peroxidase activity"/>
    <property type="evidence" value="ECO:0007669"/>
    <property type="project" value="TreeGrafter"/>
</dbReference>
<organism evidence="2 3">
    <name type="scientific">Pseudomonas aeruginosa</name>
    <dbReference type="NCBI Taxonomy" id="287"/>
    <lineage>
        <taxon>Bacteria</taxon>
        <taxon>Pseudomonadati</taxon>
        <taxon>Pseudomonadota</taxon>
        <taxon>Gammaproteobacteria</taxon>
        <taxon>Pseudomonadales</taxon>
        <taxon>Pseudomonadaceae</taxon>
        <taxon>Pseudomonas</taxon>
    </lineage>
</organism>
<evidence type="ECO:0000313" key="3">
    <source>
        <dbReference type="Proteomes" id="UP000253594"/>
    </source>
</evidence>
<feature type="non-terminal residue" evidence="2">
    <location>
        <position position="356"/>
    </location>
</feature>
<protein>
    <recommendedName>
        <fullName evidence="4">Cytochrome c domain-containing protein</fullName>
    </recommendedName>
</protein>
<keyword evidence="1" id="KW-0732">Signal</keyword>